<keyword evidence="3" id="KW-1003">Cell membrane</keyword>
<evidence type="ECO:0000259" key="8">
    <source>
        <dbReference type="PROSITE" id="PS50928"/>
    </source>
</evidence>
<keyword evidence="10" id="KW-1185">Reference proteome</keyword>
<feature type="transmembrane region" description="Helical" evidence="7">
    <location>
        <begin position="122"/>
        <end position="143"/>
    </location>
</feature>
<dbReference type="AlphaFoldDB" id="D5BNL8"/>
<accession>D5BNL8</accession>
<evidence type="ECO:0000256" key="3">
    <source>
        <dbReference type="ARBA" id="ARBA00022475"/>
    </source>
</evidence>
<sequence>MPHRTFMSFIWPSALAMLLFIALPIVSVAVQSLFVAHEQVFVAVENCGPFGCTTVQKIDPQATAALREAQPLGQFNGLGTYLNRNHLASAEISQAWDSRTGVGEFISKVLNLPFYKALSFTLTYTFVVTPFVIILGFFVALAVNRLPSFFKGPTIFVSLLPMIVTPLVGSLILFWMIDADGVIGGTLQLIFDNPDLSLKASPTLTWITLIVYGVWHSAPFSFIVFYAGLQTVPQDTLESAMVDGANRWEQVRYVIVPHLLPLVVFISLMQLMDNFRVFEPIISFSAEASATSLSWIIYNDLRGTDGNILFGSAAATSLLTIIGVCILLTPVLIRTWRAHGARA</sequence>
<evidence type="ECO:0000256" key="1">
    <source>
        <dbReference type="ARBA" id="ARBA00004651"/>
    </source>
</evidence>
<dbReference type="Proteomes" id="UP000007460">
    <property type="component" value="Chromosome"/>
</dbReference>
<organism evidence="9 10">
    <name type="scientific">Puniceispirillum marinum (strain IMCC1322)</name>
    <dbReference type="NCBI Taxonomy" id="488538"/>
    <lineage>
        <taxon>Bacteria</taxon>
        <taxon>Pseudomonadati</taxon>
        <taxon>Pseudomonadota</taxon>
        <taxon>Alphaproteobacteria</taxon>
        <taxon>Candidatus Puniceispirillales</taxon>
        <taxon>Candidatus Puniceispirillaceae</taxon>
        <taxon>Candidatus Puniceispirillum</taxon>
    </lineage>
</organism>
<keyword evidence="2 7" id="KW-0813">Transport</keyword>
<name>D5BNL8_PUNMI</name>
<dbReference type="InterPro" id="IPR000515">
    <property type="entry name" value="MetI-like"/>
</dbReference>
<dbReference type="GO" id="GO:0005886">
    <property type="term" value="C:plasma membrane"/>
    <property type="evidence" value="ECO:0007669"/>
    <property type="project" value="UniProtKB-SubCell"/>
</dbReference>
<feature type="transmembrane region" description="Helical" evidence="7">
    <location>
        <begin position="308"/>
        <end position="333"/>
    </location>
</feature>
<gene>
    <name evidence="9" type="ordered locus">SAR116_0042</name>
</gene>
<evidence type="ECO:0000256" key="6">
    <source>
        <dbReference type="ARBA" id="ARBA00023136"/>
    </source>
</evidence>
<feature type="transmembrane region" description="Helical" evidence="7">
    <location>
        <begin position="204"/>
        <end position="229"/>
    </location>
</feature>
<keyword evidence="6 7" id="KW-0472">Membrane</keyword>
<dbReference type="InterPro" id="IPR035906">
    <property type="entry name" value="MetI-like_sf"/>
</dbReference>
<comment type="subcellular location">
    <subcellularLocation>
        <location evidence="1 7">Cell membrane</location>
        <topology evidence="1 7">Multi-pass membrane protein</topology>
    </subcellularLocation>
</comment>
<dbReference type="GO" id="GO:0004585">
    <property type="term" value="F:ornithine carbamoyltransferase activity"/>
    <property type="evidence" value="ECO:0007669"/>
    <property type="project" value="UniProtKB-EC"/>
</dbReference>
<evidence type="ECO:0000256" key="4">
    <source>
        <dbReference type="ARBA" id="ARBA00022692"/>
    </source>
</evidence>
<dbReference type="OrthoDB" id="8417460at2"/>
<dbReference type="GO" id="GO:0055085">
    <property type="term" value="P:transmembrane transport"/>
    <property type="evidence" value="ECO:0007669"/>
    <property type="project" value="InterPro"/>
</dbReference>
<feature type="transmembrane region" description="Helical" evidence="7">
    <location>
        <begin position="155"/>
        <end position="177"/>
    </location>
</feature>
<dbReference type="PANTHER" id="PTHR43005">
    <property type="entry name" value="BLR7065 PROTEIN"/>
    <property type="match status" value="1"/>
</dbReference>
<dbReference type="EC" id="2.1.3.3" evidence="9"/>
<keyword evidence="5 7" id="KW-1133">Transmembrane helix</keyword>
<proteinExistence type="inferred from homology"/>
<evidence type="ECO:0000256" key="2">
    <source>
        <dbReference type="ARBA" id="ARBA00022448"/>
    </source>
</evidence>
<comment type="similarity">
    <text evidence="7">Belongs to the binding-protein-dependent transport system permease family.</text>
</comment>
<dbReference type="EMBL" id="CP001751">
    <property type="protein sequence ID" value="ADE38285.1"/>
    <property type="molecule type" value="Genomic_DNA"/>
</dbReference>
<dbReference type="STRING" id="488538.SAR116_0042"/>
<keyword evidence="9" id="KW-0808">Transferase</keyword>
<evidence type="ECO:0000256" key="7">
    <source>
        <dbReference type="RuleBase" id="RU363032"/>
    </source>
</evidence>
<dbReference type="SUPFAM" id="SSF161098">
    <property type="entry name" value="MetI-like"/>
    <property type="match status" value="1"/>
</dbReference>
<dbReference type="RefSeq" id="WP_013044915.1">
    <property type="nucleotide sequence ID" value="NC_014010.1"/>
</dbReference>
<evidence type="ECO:0000313" key="10">
    <source>
        <dbReference type="Proteomes" id="UP000007460"/>
    </source>
</evidence>
<evidence type="ECO:0000256" key="5">
    <source>
        <dbReference type="ARBA" id="ARBA00022989"/>
    </source>
</evidence>
<dbReference type="PANTHER" id="PTHR43005:SF1">
    <property type="entry name" value="SPERMIDINE_PUTRESCINE TRANSPORT SYSTEM PERMEASE PROTEIN"/>
    <property type="match status" value="1"/>
</dbReference>
<reference evidence="9 10" key="1">
    <citation type="journal article" date="2010" name="J. Bacteriol.">
        <title>Complete genome sequence of "Candidatus Puniceispirillum marinum" IMCC1322, a representative of the SAR116 clade in the Alphaproteobacteria.</title>
        <authorList>
            <person name="Oh H.M."/>
            <person name="Kwon K.K."/>
            <person name="Kang I."/>
            <person name="Kang S.G."/>
            <person name="Lee J.H."/>
            <person name="Kim S.J."/>
            <person name="Cho J.C."/>
        </authorList>
    </citation>
    <scope>NUCLEOTIDE SEQUENCE [LARGE SCALE GENOMIC DNA]</scope>
    <source>
        <strain evidence="9 10">IMCC1322</strain>
    </source>
</reference>
<dbReference type="HOGENOM" id="CLU_811097_0_0_5"/>
<dbReference type="Gene3D" id="1.10.3720.10">
    <property type="entry name" value="MetI-like"/>
    <property type="match status" value="1"/>
</dbReference>
<evidence type="ECO:0000313" key="9">
    <source>
        <dbReference type="EMBL" id="ADE38285.1"/>
    </source>
</evidence>
<dbReference type="CDD" id="cd06261">
    <property type="entry name" value="TM_PBP2"/>
    <property type="match status" value="1"/>
</dbReference>
<dbReference type="eggNOG" id="COG1175">
    <property type="taxonomic scope" value="Bacteria"/>
</dbReference>
<feature type="transmembrane region" description="Helical" evidence="7">
    <location>
        <begin position="250"/>
        <end position="271"/>
    </location>
</feature>
<dbReference type="Pfam" id="PF00528">
    <property type="entry name" value="BPD_transp_1"/>
    <property type="match status" value="1"/>
</dbReference>
<dbReference type="PROSITE" id="PS50928">
    <property type="entry name" value="ABC_TM1"/>
    <property type="match status" value="1"/>
</dbReference>
<feature type="domain" description="ABC transmembrane type-1" evidence="8">
    <location>
        <begin position="118"/>
        <end position="331"/>
    </location>
</feature>
<keyword evidence="4 7" id="KW-0812">Transmembrane</keyword>
<protein>
    <submittedName>
        <fullName evidence="9">Binding-protein-dependent transport systems inner membrane component</fullName>
        <ecNumber evidence="9">2.1.3.3</ecNumber>
    </submittedName>
</protein>
<dbReference type="KEGG" id="apb:SAR116_0042"/>